<keyword evidence="3 5" id="KW-0342">GTP-binding</keyword>
<accession>A0AA88GRK3</accession>
<dbReference type="GO" id="GO:0003924">
    <property type="term" value="F:GTPase activity"/>
    <property type="evidence" value="ECO:0007669"/>
    <property type="project" value="InterPro"/>
</dbReference>
<keyword evidence="7" id="KW-0175">Coiled coil</keyword>
<feature type="binding site" evidence="5">
    <location>
        <position position="345"/>
    </location>
    <ligand>
        <name>GTP</name>
        <dbReference type="ChEBI" id="CHEBI:37565"/>
    </ligand>
</feature>
<dbReference type="GO" id="GO:0031683">
    <property type="term" value="F:G-protein beta/gamma-subunit complex binding"/>
    <property type="evidence" value="ECO:0007669"/>
    <property type="project" value="InterPro"/>
</dbReference>
<evidence type="ECO:0000313" key="10">
    <source>
        <dbReference type="Proteomes" id="UP000816034"/>
    </source>
</evidence>
<dbReference type="SUPFAM" id="SSF47895">
    <property type="entry name" value="Transducin (alpha subunit), insertion domain"/>
    <property type="match status" value="1"/>
</dbReference>
<dbReference type="CDD" id="cd00066">
    <property type="entry name" value="G-alpha"/>
    <property type="match status" value="1"/>
</dbReference>
<dbReference type="PRINTS" id="PR00318">
    <property type="entry name" value="GPROTEINA"/>
</dbReference>
<dbReference type="InterPro" id="IPR011025">
    <property type="entry name" value="GproteinA_insert"/>
</dbReference>
<dbReference type="GeneID" id="68097265"/>
<dbReference type="FunFam" id="3.40.50.300:FF:000692">
    <property type="entry name" value="Guanine nucleotide-binding protein subunit alpha"/>
    <property type="match status" value="1"/>
</dbReference>
<dbReference type="PROSITE" id="PS51882">
    <property type="entry name" value="G_ALPHA"/>
    <property type="match status" value="1"/>
</dbReference>
<evidence type="ECO:0000256" key="5">
    <source>
        <dbReference type="PIRSR" id="PIRSR601019-1"/>
    </source>
</evidence>
<dbReference type="InterPro" id="IPR027417">
    <property type="entry name" value="P-loop_NTPase"/>
</dbReference>
<comment type="caution">
    <text evidence="9">The sequence shown here is derived from an EMBL/GenBank/DDBJ whole genome shotgun (WGS) entry which is preliminary data.</text>
</comment>
<feature type="binding site" evidence="6">
    <location>
        <position position="198"/>
    </location>
    <ligand>
        <name>Mg(2+)</name>
        <dbReference type="ChEBI" id="CHEBI:18420"/>
    </ligand>
</feature>
<dbReference type="Gene3D" id="1.10.400.10">
    <property type="entry name" value="GI Alpha 1, domain 2-like"/>
    <property type="match status" value="1"/>
</dbReference>
<keyword evidence="10" id="KW-1185">Reference proteome</keyword>
<organism evidence="9 10">
    <name type="scientific">Naegleria lovaniensis</name>
    <name type="common">Amoeba</name>
    <dbReference type="NCBI Taxonomy" id="51637"/>
    <lineage>
        <taxon>Eukaryota</taxon>
        <taxon>Discoba</taxon>
        <taxon>Heterolobosea</taxon>
        <taxon>Tetramitia</taxon>
        <taxon>Eutetramitia</taxon>
        <taxon>Vahlkampfiidae</taxon>
        <taxon>Naegleria</taxon>
    </lineage>
</organism>
<feature type="region of interest" description="Disordered" evidence="8">
    <location>
        <begin position="1"/>
        <end position="51"/>
    </location>
</feature>
<dbReference type="GO" id="GO:0005834">
    <property type="term" value="C:heterotrimeric G-protein complex"/>
    <property type="evidence" value="ECO:0007669"/>
    <property type="project" value="TreeGrafter"/>
</dbReference>
<feature type="compositionally biased region" description="Low complexity" evidence="8">
    <location>
        <begin position="19"/>
        <end position="48"/>
    </location>
</feature>
<dbReference type="EMBL" id="PYSW02000022">
    <property type="protein sequence ID" value="KAG2382843.1"/>
    <property type="molecule type" value="Genomic_DNA"/>
</dbReference>
<dbReference type="PANTHER" id="PTHR10218:SF302">
    <property type="entry name" value="GUANINE NUCLEOTIDE-BINDING PROTEIN ALPHA-5 SUBUNIT"/>
    <property type="match status" value="1"/>
</dbReference>
<keyword evidence="4" id="KW-0807">Transducer</keyword>
<feature type="binding site" evidence="5">
    <location>
        <begin position="287"/>
        <end position="290"/>
    </location>
    <ligand>
        <name>GTP</name>
        <dbReference type="ChEBI" id="CHEBI:37565"/>
    </ligand>
</feature>
<dbReference type="InterPro" id="IPR001019">
    <property type="entry name" value="Gprotein_alpha_su"/>
</dbReference>
<dbReference type="PANTHER" id="PTHR10218">
    <property type="entry name" value="GTP-BINDING PROTEIN ALPHA SUBUNIT"/>
    <property type="match status" value="1"/>
</dbReference>
<evidence type="ECO:0000256" key="1">
    <source>
        <dbReference type="ARBA" id="ARBA00022723"/>
    </source>
</evidence>
<dbReference type="GO" id="GO:0007188">
    <property type="term" value="P:adenylate cyclase-modulating G protein-coupled receptor signaling pathway"/>
    <property type="evidence" value="ECO:0007669"/>
    <property type="project" value="TreeGrafter"/>
</dbReference>
<name>A0AA88GRK3_NAELO</name>
<sequence length="368" mass="41877">MGGIFSSMKDKDENEKIPQNNNNTNGNNTSVGQQNGTSNNNNNNNTTNAEKKSSVSVLLLGTGETGKSTLFKQIELINGVGIIKDHERSMWASLIHGNLISDMKTLINIVEELNTEIDDETNDILQEILELPDQNVTITDELREKLKKLWGCDAIKHAYDNRDQALDSAEYLYSHIDRIAKPDYSPTVDDVLHCRVKTLGVHQVEIVMEGGIKFRLVDVGGQRAERRKWLELMSEVDAVIFMTSLAEYDQDCYEEKGCWRVKESLDTFEKVVNNKLFQSVPFILMLNKSDLFEKKLDKKSFKKYFPEFSGNEKDVKECTDYLAKLFLTKCKERSSSSVLVQPHCAIDKNATDKMLQQVKNFVLDSKKN</sequence>
<evidence type="ECO:0000256" key="7">
    <source>
        <dbReference type="SAM" id="Coils"/>
    </source>
</evidence>
<keyword evidence="2 5" id="KW-0547">Nucleotide-binding</keyword>
<feature type="binding site" evidence="6">
    <location>
        <position position="68"/>
    </location>
    <ligand>
        <name>Mg(2+)</name>
        <dbReference type="ChEBI" id="CHEBI:18420"/>
    </ligand>
</feature>
<gene>
    <name evidence="9" type="ORF">C9374_004810</name>
</gene>
<feature type="binding site" evidence="5">
    <location>
        <begin position="167"/>
        <end position="168"/>
    </location>
    <ligand>
        <name>GTP</name>
        <dbReference type="ChEBI" id="CHEBI:37565"/>
    </ligand>
</feature>
<dbReference type="SMART" id="SM00275">
    <property type="entry name" value="G_alpha"/>
    <property type="match status" value="1"/>
</dbReference>
<evidence type="ECO:0000256" key="3">
    <source>
        <dbReference type="ARBA" id="ARBA00023134"/>
    </source>
</evidence>
<feature type="binding site" evidence="5">
    <location>
        <begin position="192"/>
        <end position="198"/>
    </location>
    <ligand>
        <name>GTP</name>
        <dbReference type="ChEBI" id="CHEBI:37565"/>
    </ligand>
</feature>
<evidence type="ECO:0000256" key="4">
    <source>
        <dbReference type="ARBA" id="ARBA00023224"/>
    </source>
</evidence>
<feature type="binding site" evidence="5">
    <location>
        <begin position="64"/>
        <end position="69"/>
    </location>
    <ligand>
        <name>GTP</name>
        <dbReference type="ChEBI" id="CHEBI:37565"/>
    </ligand>
</feature>
<dbReference type="AlphaFoldDB" id="A0AA88GRK3"/>
<keyword evidence="6" id="KW-0460">Magnesium</keyword>
<dbReference type="RefSeq" id="XP_044548522.1">
    <property type="nucleotide sequence ID" value="XM_044694491.1"/>
</dbReference>
<protein>
    <submittedName>
        <fullName evidence="9">Uncharacterized protein</fullName>
    </submittedName>
</protein>
<dbReference type="Gene3D" id="3.40.50.300">
    <property type="entry name" value="P-loop containing nucleotide triphosphate hydrolases"/>
    <property type="match status" value="1"/>
</dbReference>
<dbReference type="GO" id="GO:0001664">
    <property type="term" value="F:G protein-coupled receptor binding"/>
    <property type="evidence" value="ECO:0007669"/>
    <property type="project" value="TreeGrafter"/>
</dbReference>
<evidence type="ECO:0000313" key="9">
    <source>
        <dbReference type="EMBL" id="KAG2382843.1"/>
    </source>
</evidence>
<feature type="binding site" evidence="5">
    <location>
        <begin position="218"/>
        <end position="222"/>
    </location>
    <ligand>
        <name>GTP</name>
        <dbReference type="ChEBI" id="CHEBI:37565"/>
    </ligand>
</feature>
<dbReference type="GO" id="GO:0005525">
    <property type="term" value="F:GTP binding"/>
    <property type="evidence" value="ECO:0007669"/>
    <property type="project" value="UniProtKB-KW"/>
</dbReference>
<dbReference type="Proteomes" id="UP000816034">
    <property type="component" value="Unassembled WGS sequence"/>
</dbReference>
<proteinExistence type="predicted"/>
<evidence type="ECO:0000256" key="2">
    <source>
        <dbReference type="ARBA" id="ARBA00022741"/>
    </source>
</evidence>
<evidence type="ECO:0000256" key="8">
    <source>
        <dbReference type="SAM" id="MobiDB-lite"/>
    </source>
</evidence>
<reference evidence="9 10" key="1">
    <citation type="journal article" date="2018" name="BMC Genomics">
        <title>The genome of Naegleria lovaniensis, the basis for a comparative approach to unravel pathogenicity factors of the human pathogenic amoeba N. fowleri.</title>
        <authorList>
            <person name="Liechti N."/>
            <person name="Schurch N."/>
            <person name="Bruggmann R."/>
            <person name="Wittwer M."/>
        </authorList>
    </citation>
    <scope>NUCLEOTIDE SEQUENCE [LARGE SCALE GENOMIC DNA]</scope>
    <source>
        <strain evidence="9 10">ATCC 30569</strain>
    </source>
</reference>
<feature type="coiled-coil region" evidence="7">
    <location>
        <begin position="103"/>
        <end position="130"/>
    </location>
</feature>
<keyword evidence="1 6" id="KW-0479">Metal-binding</keyword>
<dbReference type="GO" id="GO:0046872">
    <property type="term" value="F:metal ion binding"/>
    <property type="evidence" value="ECO:0007669"/>
    <property type="project" value="UniProtKB-KW"/>
</dbReference>
<evidence type="ECO:0000256" key="6">
    <source>
        <dbReference type="PIRSR" id="PIRSR601019-2"/>
    </source>
</evidence>
<dbReference type="GO" id="GO:0005737">
    <property type="term" value="C:cytoplasm"/>
    <property type="evidence" value="ECO:0007669"/>
    <property type="project" value="TreeGrafter"/>
</dbReference>
<dbReference type="Pfam" id="PF00503">
    <property type="entry name" value="G-alpha"/>
    <property type="match status" value="1"/>
</dbReference>
<dbReference type="SUPFAM" id="SSF52540">
    <property type="entry name" value="P-loop containing nucleoside triphosphate hydrolases"/>
    <property type="match status" value="1"/>
</dbReference>